<dbReference type="GO" id="GO:0008194">
    <property type="term" value="F:UDP-glycosyltransferase activity"/>
    <property type="evidence" value="ECO:0007669"/>
    <property type="project" value="InterPro"/>
</dbReference>
<dbReference type="PANTHER" id="PTHR48043">
    <property type="entry name" value="EG:EG0003.4 PROTEIN-RELATED"/>
    <property type="match status" value="1"/>
</dbReference>
<gene>
    <name evidence="3" type="ORF">A2W14_04710</name>
</gene>
<dbReference type="AlphaFoldDB" id="A0A1F5YUN9"/>
<dbReference type="InterPro" id="IPR050271">
    <property type="entry name" value="UDP-glycosyltransferase"/>
</dbReference>
<protein>
    <recommendedName>
        <fullName evidence="5">Glycosyl transferase family 28 C-terminal domain-containing protein</fullName>
    </recommendedName>
</protein>
<evidence type="ECO:0008006" key="5">
    <source>
        <dbReference type="Google" id="ProtNLM"/>
    </source>
</evidence>
<name>A0A1F5YUN9_9BACT</name>
<evidence type="ECO:0000256" key="2">
    <source>
        <dbReference type="ARBA" id="ARBA00022679"/>
    </source>
</evidence>
<dbReference type="PANTHER" id="PTHR48043:SF145">
    <property type="entry name" value="FI06409P-RELATED"/>
    <property type="match status" value="1"/>
</dbReference>
<dbReference type="Pfam" id="PF00201">
    <property type="entry name" value="UDPGT"/>
    <property type="match status" value="1"/>
</dbReference>
<evidence type="ECO:0000256" key="1">
    <source>
        <dbReference type="ARBA" id="ARBA00022676"/>
    </source>
</evidence>
<dbReference type="Gene3D" id="3.40.50.2000">
    <property type="entry name" value="Glycogen Phosphorylase B"/>
    <property type="match status" value="2"/>
</dbReference>
<comment type="caution">
    <text evidence="3">The sequence shown here is derived from an EMBL/GenBank/DDBJ whole genome shotgun (WGS) entry which is preliminary data.</text>
</comment>
<evidence type="ECO:0000313" key="3">
    <source>
        <dbReference type="EMBL" id="OGG03816.1"/>
    </source>
</evidence>
<proteinExistence type="predicted"/>
<dbReference type="SUPFAM" id="SSF53756">
    <property type="entry name" value="UDP-Glycosyltransferase/glycogen phosphorylase"/>
    <property type="match status" value="1"/>
</dbReference>
<reference evidence="3 4" key="1">
    <citation type="journal article" date="2016" name="Nat. Commun.">
        <title>Thousands of microbial genomes shed light on interconnected biogeochemical processes in an aquifer system.</title>
        <authorList>
            <person name="Anantharaman K."/>
            <person name="Brown C.T."/>
            <person name="Hug L.A."/>
            <person name="Sharon I."/>
            <person name="Castelle C.J."/>
            <person name="Probst A.J."/>
            <person name="Thomas B.C."/>
            <person name="Singh A."/>
            <person name="Wilkins M.J."/>
            <person name="Karaoz U."/>
            <person name="Brodie E.L."/>
            <person name="Williams K.H."/>
            <person name="Hubbard S.S."/>
            <person name="Banfield J.F."/>
        </authorList>
    </citation>
    <scope>NUCLEOTIDE SEQUENCE [LARGE SCALE GENOMIC DNA]</scope>
</reference>
<organism evidence="3 4">
    <name type="scientific">Candidatus Gottesmanbacteria bacterium RBG_16_37_8</name>
    <dbReference type="NCBI Taxonomy" id="1798371"/>
    <lineage>
        <taxon>Bacteria</taxon>
        <taxon>Candidatus Gottesmaniibacteriota</taxon>
    </lineage>
</organism>
<sequence>MPAGIGLAHVGRLVSIAKELKNNNVEIVFGSGSDATALIKREGFTSHPIYEFSREIYDKKIKKNNFFVYNRHNFLMFVKDELALYRKVRPDLIVYDTKPTVRVSSQIAGIPVVSITNVDATSYYDYEKIAFPLQTTLGRYLPKKMMSVLRREYGKKFLKIVGKRAIPLMIMAAMMRIIPALIQLGYKPNKDPFQLFLGDLTLIADVPEFRPIRKLPPKVKIIGPVFWDGPNRLPKWHKELDKKENIIYVTASGTGDKEVFLKILKFLKASPYTIVATTGNTLKPGEVDIKYENLLLTDYLPGDYILKRAKLIIFPGGNASCYQALSYGVPQICTPLHIDQEDNANQLERLGTGLILNPYKGFKKELFLRCIKKILMKTSYKENSLKLQKILSNYNGVKKAAGEIKDMIDRINR</sequence>
<dbReference type="Proteomes" id="UP000176665">
    <property type="component" value="Unassembled WGS sequence"/>
</dbReference>
<keyword evidence="1" id="KW-0328">Glycosyltransferase</keyword>
<accession>A0A1F5YUN9</accession>
<evidence type="ECO:0000313" key="4">
    <source>
        <dbReference type="Proteomes" id="UP000176665"/>
    </source>
</evidence>
<dbReference type="EMBL" id="MFJA01000012">
    <property type="protein sequence ID" value="OGG03816.1"/>
    <property type="molecule type" value="Genomic_DNA"/>
</dbReference>
<dbReference type="STRING" id="1798371.A2W14_04710"/>
<keyword evidence="2" id="KW-0808">Transferase</keyword>
<dbReference type="CDD" id="cd03784">
    <property type="entry name" value="GT1_Gtf-like"/>
    <property type="match status" value="1"/>
</dbReference>
<dbReference type="InterPro" id="IPR002213">
    <property type="entry name" value="UDP_glucos_trans"/>
</dbReference>